<keyword evidence="6" id="KW-0653">Protein transport</keyword>
<protein>
    <submittedName>
        <fullName evidence="9">Exportin-6</fullName>
    </submittedName>
</protein>
<evidence type="ECO:0000256" key="2">
    <source>
        <dbReference type="ARBA" id="ARBA00004496"/>
    </source>
</evidence>
<keyword evidence="7" id="KW-0539">Nucleus</keyword>
<keyword evidence="10" id="KW-1185">Reference proteome</keyword>
<dbReference type="GO" id="GO:0005634">
    <property type="term" value="C:nucleus"/>
    <property type="evidence" value="ECO:0007669"/>
    <property type="project" value="UniProtKB-SubCell"/>
</dbReference>
<evidence type="ECO:0000256" key="6">
    <source>
        <dbReference type="ARBA" id="ARBA00022927"/>
    </source>
</evidence>
<dbReference type="InterPro" id="IPR013598">
    <property type="entry name" value="Exportin-1/Importin-b-like"/>
</dbReference>
<evidence type="ECO:0000256" key="3">
    <source>
        <dbReference type="ARBA" id="ARBA00009466"/>
    </source>
</evidence>
<dbReference type="InterPro" id="IPR011989">
    <property type="entry name" value="ARM-like"/>
</dbReference>
<dbReference type="PANTHER" id="PTHR21452:SF4">
    <property type="entry name" value="EXPORTIN-6"/>
    <property type="match status" value="1"/>
</dbReference>
<dbReference type="GO" id="GO:0006611">
    <property type="term" value="P:protein export from nucleus"/>
    <property type="evidence" value="ECO:0007669"/>
    <property type="project" value="InterPro"/>
</dbReference>
<dbReference type="GO" id="GO:0005049">
    <property type="term" value="F:nuclear export signal receptor activity"/>
    <property type="evidence" value="ECO:0007669"/>
    <property type="project" value="InterPro"/>
</dbReference>
<evidence type="ECO:0000256" key="7">
    <source>
        <dbReference type="ARBA" id="ARBA00023242"/>
    </source>
</evidence>
<evidence type="ECO:0000256" key="5">
    <source>
        <dbReference type="ARBA" id="ARBA00022490"/>
    </source>
</evidence>
<comment type="subcellular location">
    <subcellularLocation>
        <location evidence="2">Cytoplasm</location>
    </subcellularLocation>
    <subcellularLocation>
        <location evidence="1">Nucleus</location>
    </subcellularLocation>
</comment>
<keyword evidence="4" id="KW-0813">Transport</keyword>
<evidence type="ECO:0000259" key="8">
    <source>
        <dbReference type="Pfam" id="PF08389"/>
    </source>
</evidence>
<dbReference type="EMBL" id="JAOPGA020000580">
    <property type="protein sequence ID" value="KAL0479602.1"/>
    <property type="molecule type" value="Genomic_DNA"/>
</dbReference>
<reference evidence="9 10" key="1">
    <citation type="submission" date="2024-03" db="EMBL/GenBank/DDBJ databases">
        <title>The Acrasis kona genome and developmental transcriptomes reveal deep origins of eukaryotic multicellular pathways.</title>
        <authorList>
            <person name="Sheikh S."/>
            <person name="Fu C.-J."/>
            <person name="Brown M.W."/>
            <person name="Baldauf S.L."/>
        </authorList>
    </citation>
    <scope>NUCLEOTIDE SEQUENCE [LARGE SCALE GENOMIC DNA]</scope>
    <source>
        <strain evidence="9 10">ATCC MYA-3509</strain>
    </source>
</reference>
<dbReference type="Gene3D" id="1.25.10.10">
    <property type="entry name" value="Leucine-rich Repeat Variant"/>
    <property type="match status" value="1"/>
</dbReference>
<gene>
    <name evidence="9" type="ORF">AKO1_007700</name>
</gene>
<evidence type="ECO:0000256" key="4">
    <source>
        <dbReference type="ARBA" id="ARBA00022448"/>
    </source>
</evidence>
<dbReference type="InterPro" id="IPR016024">
    <property type="entry name" value="ARM-type_fold"/>
</dbReference>
<organism evidence="9 10">
    <name type="scientific">Acrasis kona</name>
    <dbReference type="NCBI Taxonomy" id="1008807"/>
    <lineage>
        <taxon>Eukaryota</taxon>
        <taxon>Discoba</taxon>
        <taxon>Heterolobosea</taxon>
        <taxon>Tetramitia</taxon>
        <taxon>Eutetramitia</taxon>
        <taxon>Acrasidae</taxon>
        <taxon>Acrasis</taxon>
    </lineage>
</organism>
<comment type="caution">
    <text evidence="9">The sequence shown here is derived from an EMBL/GenBank/DDBJ whole genome shotgun (WGS) entry which is preliminary data.</text>
</comment>
<name>A0AAW2YTU0_9EUKA</name>
<dbReference type="GO" id="GO:0005737">
    <property type="term" value="C:cytoplasm"/>
    <property type="evidence" value="ECO:0007669"/>
    <property type="project" value="UniProtKB-SubCell"/>
</dbReference>
<feature type="domain" description="Exportin-1/Importin-beta-like" evidence="8">
    <location>
        <begin position="3"/>
        <end position="111"/>
    </location>
</feature>
<dbReference type="AlphaFoldDB" id="A0AAW2YTU0"/>
<proteinExistence type="inferred from homology"/>
<evidence type="ECO:0000313" key="9">
    <source>
        <dbReference type="EMBL" id="KAL0479602.1"/>
    </source>
</evidence>
<accession>A0AAW2YTU0</accession>
<dbReference type="InterPro" id="IPR040016">
    <property type="entry name" value="XPO6"/>
</dbReference>
<sequence length="824" mass="94595">MGLSLLSIISEEFTSTREDLPVIRKEELKLLLSKQCNVIIKFFIEYLQYLKNVPDRRSCAPQISKALETFSSYASWLELSEDIDWIRAITTIQSFYDSNISSISIACLNCIVELMSKQFIPKNAEHVILGAFNVMLQVTQRAVDVDLDEEYLEKVIFLISQFMTRHVQRAEKIPNFPMTNFLNNLLKITFKQTDYQLYEDCLDVWISLTDHLVGQQDVSRKQSDGNSLYHHVLLTLCQEVIKRCYLSMNSIYLDQIDDERPDAQGRTDQDLYLEKCIDLIESISSCTSPLLIIRGILSTPISKPIDAKFYMRCIARLSFTFCDHFESTQNDVLMLISRVLQWLNEPVLVVDVFELIRIIIPWLTMYNSKSVNSKQVIESILDGCYKFPYGVSNMRRVDPILHASCKCIRHISTDVKPKYLMELEAFKKILSCFKNYLDPQFANSKFGTNVPITGTIVLQDLAVAASEAIFCASHDESWQTKTFSFLMGSSSNVENDGLLIVHRYKSAMEQKDVNNICLLLDVCGSIIINLQSIQSKQIVYDSFRDVISSIPIVLKFNNSMIYSTTLQFVHCVFRNLKSQCGQSFVEQVVTIVIDGFQNDNSSNAIVNLLDIFTVVIEDGKNRFVGIHEKIISILKRMDPNVAPDSFFKLLFDLLKFGWSIYFFDINLQMVTATPKSINAQNDFVFIMSCFLNAFKSTSTDLNVFDENVKHLVELNNTTRLFCRPFFRGEMCGAFCNVFLDVLVKKSHPLLKDKIIDIIFRMNVGDCWNLFFSFLQAFLASKNLSEEEIKVLIGRSFVGNLYQKDVQQFTKCLTNFIADLCFLLK</sequence>
<evidence type="ECO:0000256" key="1">
    <source>
        <dbReference type="ARBA" id="ARBA00004123"/>
    </source>
</evidence>
<dbReference type="Pfam" id="PF08389">
    <property type="entry name" value="Xpo1"/>
    <property type="match status" value="1"/>
</dbReference>
<dbReference type="PANTHER" id="PTHR21452">
    <property type="entry name" value="EXPORTIN-6"/>
    <property type="match status" value="1"/>
</dbReference>
<keyword evidence="5" id="KW-0963">Cytoplasm</keyword>
<dbReference type="Proteomes" id="UP001431209">
    <property type="component" value="Unassembled WGS sequence"/>
</dbReference>
<dbReference type="SUPFAM" id="SSF48371">
    <property type="entry name" value="ARM repeat"/>
    <property type="match status" value="1"/>
</dbReference>
<evidence type="ECO:0000313" key="10">
    <source>
        <dbReference type="Proteomes" id="UP001431209"/>
    </source>
</evidence>
<comment type="similarity">
    <text evidence="3">Belongs to the exportin family.</text>
</comment>